<evidence type="ECO:0000256" key="2">
    <source>
        <dbReference type="SAM" id="Phobius"/>
    </source>
</evidence>
<dbReference type="InterPro" id="IPR011009">
    <property type="entry name" value="Kinase-like_dom_sf"/>
</dbReference>
<feature type="compositionally biased region" description="Basic and acidic residues" evidence="1">
    <location>
        <begin position="288"/>
        <end position="317"/>
    </location>
</feature>
<keyword evidence="2" id="KW-0812">Transmembrane</keyword>
<evidence type="ECO:0008006" key="5">
    <source>
        <dbReference type="Google" id="ProtNLM"/>
    </source>
</evidence>
<organism evidence="3 4">
    <name type="scientific">Nonomuraea rosea</name>
    <dbReference type="NCBI Taxonomy" id="638574"/>
    <lineage>
        <taxon>Bacteria</taxon>
        <taxon>Bacillati</taxon>
        <taxon>Actinomycetota</taxon>
        <taxon>Actinomycetes</taxon>
        <taxon>Streptosporangiales</taxon>
        <taxon>Streptosporangiaceae</taxon>
        <taxon>Nonomuraea</taxon>
    </lineage>
</organism>
<dbReference type="Gene3D" id="1.10.510.10">
    <property type="entry name" value="Transferase(Phosphotransferase) domain 1"/>
    <property type="match status" value="1"/>
</dbReference>
<reference evidence="4" key="1">
    <citation type="journal article" date="2019" name="Int. J. Syst. Evol. Microbiol.">
        <title>The Global Catalogue of Microorganisms (GCM) 10K type strain sequencing project: providing services to taxonomists for standard genome sequencing and annotation.</title>
        <authorList>
            <consortium name="The Broad Institute Genomics Platform"/>
            <consortium name="The Broad Institute Genome Sequencing Center for Infectious Disease"/>
            <person name="Wu L."/>
            <person name="Ma J."/>
        </authorList>
    </citation>
    <scope>NUCLEOTIDE SEQUENCE [LARGE SCALE GENOMIC DNA]</scope>
    <source>
        <strain evidence="4">JCM 17326</strain>
    </source>
</reference>
<keyword evidence="4" id="KW-1185">Reference proteome</keyword>
<gene>
    <name evidence="3" type="ORF">GCM10022419_006860</name>
</gene>
<dbReference type="Proteomes" id="UP001500630">
    <property type="component" value="Unassembled WGS sequence"/>
</dbReference>
<keyword evidence="2" id="KW-0472">Membrane</keyword>
<dbReference type="SUPFAM" id="SSF56112">
    <property type="entry name" value="Protein kinase-like (PK-like)"/>
    <property type="match status" value="1"/>
</dbReference>
<name>A0ABP6V7S6_9ACTN</name>
<evidence type="ECO:0000313" key="3">
    <source>
        <dbReference type="EMBL" id="GAA3530475.1"/>
    </source>
</evidence>
<evidence type="ECO:0000256" key="1">
    <source>
        <dbReference type="SAM" id="MobiDB-lite"/>
    </source>
</evidence>
<feature type="transmembrane region" description="Helical" evidence="2">
    <location>
        <begin position="443"/>
        <end position="465"/>
    </location>
</feature>
<feature type="compositionally biased region" description="Low complexity" evidence="1">
    <location>
        <begin position="193"/>
        <end position="215"/>
    </location>
</feature>
<feature type="region of interest" description="Disordered" evidence="1">
    <location>
        <begin position="170"/>
        <end position="354"/>
    </location>
</feature>
<accession>A0ABP6V7S6</accession>
<evidence type="ECO:0000313" key="4">
    <source>
        <dbReference type="Proteomes" id="UP001500630"/>
    </source>
</evidence>
<keyword evidence="2" id="KW-1133">Transmembrane helix</keyword>
<feature type="compositionally biased region" description="Basic residues" evidence="1">
    <location>
        <begin position="331"/>
        <end position="343"/>
    </location>
</feature>
<comment type="caution">
    <text evidence="3">The sequence shown here is derived from an EMBL/GenBank/DDBJ whole genome shotgun (WGS) entry which is preliminary data.</text>
</comment>
<dbReference type="EMBL" id="BAABDQ010000001">
    <property type="protein sequence ID" value="GAA3530475.1"/>
    <property type="molecule type" value="Genomic_DNA"/>
</dbReference>
<proteinExistence type="predicted"/>
<feature type="compositionally biased region" description="Basic and acidic residues" evidence="1">
    <location>
        <begin position="266"/>
        <end position="281"/>
    </location>
</feature>
<sequence length="490" mass="52729">MAMEFQGWSGGLALTPRDYVEDGDSVADIVRAAGPIEGEALYLFALGSAATMARLHLAGIAGLRLNPRNVMIGARGQVSFAPGPRDSQFPSSDVLDWADVIVFAATGQWQGPEPGLDWLLPRLCTMIGDCHRRDPSTRPTAVDLVHTLLGYPGTPQRATLNDLLLEAENRTRPYEPEPEPARAQPPRSKRARAGAAARAEAAWEATARAEAAGEGTTRKGTAREGTPGGGDPARVWSARVDLGGYGPVQLGPGRTDSTRPEPPGSRSDRADQARVRSDRVDQAGVRPDWADQSRVRSDRVDQEHVRSDRVAPGRVEPDQLEAGHFASARRESRRGRSARRGAARARSEQVESAQLGLDRLKPAHVEPDWPESSDVDPDWLEPSPIEPNWMEGTRIEPDRLGPGPLGSDRLQAGRLRAAELNRRLFEPEVLETPSAPLWRRPPFLAGIVIGILIVAALAAAVTMIAGQARQGGAQNASLGEPLQIRIGSAG</sequence>
<protein>
    <recommendedName>
        <fullName evidence="5">Protein kinase domain-containing protein</fullName>
    </recommendedName>
</protein>